<evidence type="ECO:0000259" key="4">
    <source>
        <dbReference type="PROSITE" id="PS51782"/>
    </source>
</evidence>
<evidence type="ECO:0000313" key="6">
    <source>
        <dbReference type="Proteomes" id="UP000246740"/>
    </source>
</evidence>
<name>A0A317XSQ1_9BASI</name>
<gene>
    <name evidence="5" type="ORF">BCV70DRAFT_149336</name>
</gene>
<feature type="non-terminal residue" evidence="5">
    <location>
        <position position="201"/>
    </location>
</feature>
<dbReference type="InParanoid" id="A0A317XSQ1"/>
<dbReference type="GO" id="GO:0008061">
    <property type="term" value="F:chitin binding"/>
    <property type="evidence" value="ECO:0007669"/>
    <property type="project" value="UniProtKB-KW"/>
</dbReference>
<dbReference type="Pfam" id="PF01476">
    <property type="entry name" value="LysM"/>
    <property type="match status" value="2"/>
</dbReference>
<sequence length="201" mass="21593">LATAAASLPLGVLSAFHSNSTACTRTYQVVEGDTCDKIGQKTLTSTYQILAFNLLESGADCYTLEIGSTLCLGRYGNDCQFVHQCSNQDTCESIASQYGISTKRLKDNNPSLDCDVVYDGLMLCVSAGSIRPPADNSINSTDVRIAREQARQAYILAEQTKESKKAKSYSSSKKHSASKKHKSKANGVESSHNSSGSKHGH</sequence>
<evidence type="ECO:0000256" key="2">
    <source>
        <dbReference type="ARBA" id="ARBA00023026"/>
    </source>
</evidence>
<keyword evidence="6" id="KW-1185">Reference proteome</keyword>
<keyword evidence="2" id="KW-0843">Virulence</keyword>
<feature type="compositionally biased region" description="Basic residues" evidence="3">
    <location>
        <begin position="166"/>
        <end position="184"/>
    </location>
</feature>
<feature type="compositionally biased region" description="Low complexity" evidence="3">
    <location>
        <begin position="185"/>
        <end position="201"/>
    </location>
</feature>
<keyword evidence="1" id="KW-0147">Chitin-binding</keyword>
<dbReference type="InterPro" id="IPR036779">
    <property type="entry name" value="LysM_dom_sf"/>
</dbReference>
<dbReference type="AlphaFoldDB" id="A0A317XSQ1"/>
<evidence type="ECO:0000313" key="5">
    <source>
        <dbReference type="EMBL" id="PWZ01356.1"/>
    </source>
</evidence>
<dbReference type="STRING" id="1882483.A0A317XSQ1"/>
<dbReference type="Proteomes" id="UP000246740">
    <property type="component" value="Unassembled WGS sequence"/>
</dbReference>
<dbReference type="OrthoDB" id="5985073at2759"/>
<dbReference type="InterPro" id="IPR018392">
    <property type="entry name" value="LysM"/>
</dbReference>
<dbReference type="PROSITE" id="PS51782">
    <property type="entry name" value="LYSM"/>
    <property type="match status" value="2"/>
</dbReference>
<evidence type="ECO:0000256" key="1">
    <source>
        <dbReference type="ARBA" id="ARBA00022669"/>
    </source>
</evidence>
<proteinExistence type="predicted"/>
<feature type="non-terminal residue" evidence="5">
    <location>
        <position position="1"/>
    </location>
</feature>
<dbReference type="InterPro" id="IPR052210">
    <property type="entry name" value="LysM1-like"/>
</dbReference>
<protein>
    <recommendedName>
        <fullName evidence="4">LysM domain-containing protein</fullName>
    </recommendedName>
</protein>
<dbReference type="PANTHER" id="PTHR34997">
    <property type="entry name" value="AM15"/>
    <property type="match status" value="1"/>
</dbReference>
<dbReference type="SUPFAM" id="SSF54106">
    <property type="entry name" value="LysM domain"/>
    <property type="match status" value="2"/>
</dbReference>
<reference evidence="5 6" key="1">
    <citation type="journal article" date="2018" name="Mol. Biol. Evol.">
        <title>Broad Genomic Sampling Reveals a Smut Pathogenic Ancestry of the Fungal Clade Ustilaginomycotina.</title>
        <authorList>
            <person name="Kijpornyongpan T."/>
            <person name="Mondo S.J."/>
            <person name="Barry K."/>
            <person name="Sandor L."/>
            <person name="Lee J."/>
            <person name="Lipzen A."/>
            <person name="Pangilinan J."/>
            <person name="LaButti K."/>
            <person name="Hainaut M."/>
            <person name="Henrissat B."/>
            <person name="Grigoriev I.V."/>
            <person name="Spatafora J.W."/>
            <person name="Aime M.C."/>
        </authorList>
    </citation>
    <scope>NUCLEOTIDE SEQUENCE [LARGE SCALE GENOMIC DNA]</scope>
    <source>
        <strain evidence="5 6">MCA 3645</strain>
    </source>
</reference>
<feature type="domain" description="LysM" evidence="4">
    <location>
        <begin position="81"/>
        <end position="125"/>
    </location>
</feature>
<dbReference type="CDD" id="cd00118">
    <property type="entry name" value="LysM"/>
    <property type="match status" value="2"/>
</dbReference>
<evidence type="ECO:0000256" key="3">
    <source>
        <dbReference type="SAM" id="MobiDB-lite"/>
    </source>
</evidence>
<dbReference type="SMART" id="SM00257">
    <property type="entry name" value="LysM"/>
    <property type="match status" value="2"/>
</dbReference>
<dbReference type="Gene3D" id="3.10.350.10">
    <property type="entry name" value="LysM domain"/>
    <property type="match status" value="2"/>
</dbReference>
<feature type="domain" description="LysM" evidence="4">
    <location>
        <begin position="25"/>
        <end position="72"/>
    </location>
</feature>
<dbReference type="PANTHER" id="PTHR34997:SF1">
    <property type="entry name" value="PEPTIDOGLYCAN-BINDING LYSIN DOMAIN"/>
    <property type="match status" value="1"/>
</dbReference>
<accession>A0A317XSQ1</accession>
<feature type="region of interest" description="Disordered" evidence="3">
    <location>
        <begin position="156"/>
        <end position="201"/>
    </location>
</feature>
<organism evidence="5 6">
    <name type="scientific">Testicularia cyperi</name>
    <dbReference type="NCBI Taxonomy" id="1882483"/>
    <lineage>
        <taxon>Eukaryota</taxon>
        <taxon>Fungi</taxon>
        <taxon>Dikarya</taxon>
        <taxon>Basidiomycota</taxon>
        <taxon>Ustilaginomycotina</taxon>
        <taxon>Ustilaginomycetes</taxon>
        <taxon>Ustilaginales</taxon>
        <taxon>Anthracoideaceae</taxon>
        <taxon>Testicularia</taxon>
    </lineage>
</organism>
<dbReference type="EMBL" id="KZ819190">
    <property type="protein sequence ID" value="PWZ01356.1"/>
    <property type="molecule type" value="Genomic_DNA"/>
</dbReference>